<evidence type="ECO:0000313" key="9">
    <source>
        <dbReference type="EMBL" id="CAI8017945.1"/>
    </source>
</evidence>
<dbReference type="NCBIfam" id="TIGR00194">
    <property type="entry name" value="uvrC"/>
    <property type="match status" value="1"/>
</dbReference>
<dbReference type="FunFam" id="3.40.1440.10:FF:000001">
    <property type="entry name" value="UvrABC system protein C"/>
    <property type="match status" value="1"/>
</dbReference>
<dbReference type="PROSITE" id="PS50151">
    <property type="entry name" value="UVR"/>
    <property type="match status" value="1"/>
</dbReference>
<dbReference type="Pfam" id="PF02151">
    <property type="entry name" value="UVR"/>
    <property type="match status" value="1"/>
</dbReference>
<dbReference type="Pfam" id="PF14520">
    <property type="entry name" value="HHH_5"/>
    <property type="match status" value="1"/>
</dbReference>
<dbReference type="GO" id="GO:0006289">
    <property type="term" value="P:nucleotide-excision repair"/>
    <property type="evidence" value="ECO:0007669"/>
    <property type="project" value="InterPro"/>
</dbReference>
<keyword evidence="3" id="KW-0228">DNA excision</keyword>
<dbReference type="PROSITE" id="PS50164">
    <property type="entry name" value="GIY_YIG"/>
    <property type="match status" value="1"/>
</dbReference>
<proteinExistence type="inferred from homology"/>
<comment type="caution">
    <text evidence="9">The sequence shown here is derived from an EMBL/GenBank/DDBJ whole genome shotgun (WGS) entry which is preliminary data.</text>
</comment>
<name>A0AA35RUF5_GEOBA</name>
<reference evidence="9" key="1">
    <citation type="submission" date="2023-03" db="EMBL/GenBank/DDBJ databases">
        <authorList>
            <person name="Steffen K."/>
            <person name="Cardenas P."/>
        </authorList>
    </citation>
    <scope>NUCLEOTIDE SEQUENCE</scope>
</reference>
<dbReference type="SUPFAM" id="SSF47781">
    <property type="entry name" value="RuvA domain 2-like"/>
    <property type="match status" value="1"/>
</dbReference>
<dbReference type="EMBL" id="CASHTH010001673">
    <property type="protein sequence ID" value="CAI8017945.1"/>
    <property type="molecule type" value="Genomic_DNA"/>
</dbReference>
<dbReference type="SUPFAM" id="SSF82771">
    <property type="entry name" value="GIY-YIG endonuclease"/>
    <property type="match status" value="1"/>
</dbReference>
<evidence type="ECO:0000259" key="6">
    <source>
        <dbReference type="PROSITE" id="PS50151"/>
    </source>
</evidence>
<feature type="domain" description="UvrC family homology region profile" evidence="8">
    <location>
        <begin position="236"/>
        <end position="463"/>
    </location>
</feature>
<dbReference type="InterPro" id="IPR001943">
    <property type="entry name" value="UVR_dom"/>
</dbReference>
<keyword evidence="2" id="KW-0227">DNA damage</keyword>
<dbReference type="Pfam" id="PF22920">
    <property type="entry name" value="UvrC_RNaseH"/>
    <property type="match status" value="1"/>
</dbReference>
<dbReference type="Proteomes" id="UP001174909">
    <property type="component" value="Unassembled WGS sequence"/>
</dbReference>
<feature type="domain" description="UVR" evidence="6">
    <location>
        <begin position="185"/>
        <end position="220"/>
    </location>
</feature>
<dbReference type="InterPro" id="IPR036876">
    <property type="entry name" value="UVR_dom_sf"/>
</dbReference>
<dbReference type="GO" id="GO:0009381">
    <property type="term" value="F:excinuclease ABC activity"/>
    <property type="evidence" value="ECO:0007669"/>
    <property type="project" value="InterPro"/>
</dbReference>
<dbReference type="CDD" id="cd10434">
    <property type="entry name" value="GIY-YIG_UvrC_Cho"/>
    <property type="match status" value="1"/>
</dbReference>
<evidence type="ECO:0000256" key="5">
    <source>
        <dbReference type="ARBA" id="ARBA00023204"/>
    </source>
</evidence>
<dbReference type="InterPro" id="IPR047296">
    <property type="entry name" value="GIY-YIG_UvrC_Cho"/>
</dbReference>
<keyword evidence="1" id="KW-0963">Cytoplasm</keyword>
<dbReference type="SMART" id="SM00465">
    <property type="entry name" value="GIYc"/>
    <property type="match status" value="1"/>
</dbReference>
<dbReference type="InterPro" id="IPR035901">
    <property type="entry name" value="GIY-YIG_endonuc_sf"/>
</dbReference>
<evidence type="ECO:0000259" key="8">
    <source>
        <dbReference type="PROSITE" id="PS50165"/>
    </source>
</evidence>
<dbReference type="PANTHER" id="PTHR30562">
    <property type="entry name" value="UVRC/OXIDOREDUCTASE"/>
    <property type="match status" value="1"/>
</dbReference>
<keyword evidence="10" id="KW-1185">Reference proteome</keyword>
<evidence type="ECO:0000256" key="2">
    <source>
        <dbReference type="ARBA" id="ARBA00022763"/>
    </source>
</evidence>
<organism evidence="9 10">
    <name type="scientific">Geodia barretti</name>
    <name type="common">Barrett's horny sponge</name>
    <dbReference type="NCBI Taxonomy" id="519541"/>
    <lineage>
        <taxon>Eukaryota</taxon>
        <taxon>Metazoa</taxon>
        <taxon>Porifera</taxon>
        <taxon>Demospongiae</taxon>
        <taxon>Heteroscleromorpha</taxon>
        <taxon>Tetractinellida</taxon>
        <taxon>Astrophorina</taxon>
        <taxon>Geodiidae</taxon>
        <taxon>Geodia</taxon>
    </lineage>
</organism>
<dbReference type="InterPro" id="IPR001162">
    <property type="entry name" value="UvrC_RNase_H_dom"/>
</dbReference>
<accession>A0AA35RUF5</accession>
<dbReference type="SUPFAM" id="SSF46600">
    <property type="entry name" value="C-terminal UvrC-binding domain of UvrB"/>
    <property type="match status" value="1"/>
</dbReference>
<dbReference type="InterPro" id="IPR050066">
    <property type="entry name" value="UvrABC_protein_C"/>
</dbReference>
<keyword evidence="4" id="KW-0267">Excision nuclease</keyword>
<evidence type="ECO:0000256" key="3">
    <source>
        <dbReference type="ARBA" id="ARBA00022769"/>
    </source>
</evidence>
<dbReference type="PROSITE" id="PS50165">
    <property type="entry name" value="UVRC"/>
    <property type="match status" value="1"/>
</dbReference>
<evidence type="ECO:0000256" key="1">
    <source>
        <dbReference type="ARBA" id="ARBA00022490"/>
    </source>
</evidence>
<sequence length="600" mass="67919">MKASDGAVIYVGKAIRLRTRVRSYFGEAGKPKPLTSQMMRYVTEVDYIVTETEVEALLLENNLIKAHQPRYNVKLKDDKRYPYLRVTVNEPFPRIHITRKAENDGTRYFGPFVHARSTRQTLKQLTKLFPIRTCTLPLAEVRNKYRVCLDYHIGRCPGPCADKIDVPDYDEIVQKVCQFLSGNTNAVVKELTEQMQAAAEALDFETAAKYRDTLKDVQQAITTQNMDSVSAADEDVIGIAVRTDIACVQLLRVRDGKLLEREHYYLNDADPESLATALSAFISQYYQNAVFVPKTVVLPMQIESMELIENWLSEKQGNRVGLHVPKAGRLRKLQILATKNAEILLTQREQNVVYSSGVEPALVELQELLGLKHPLRRIEAYDISNLGDRFAVGSMVVLEDGKPASAEYRRFKIRSVEGQDDFAMMQEIITRRFRRALADDEKFNKLPDLMLIDGGKGQLSAAQAAMNFCRSLQGKTCYSKAASSQLPDIPLIALAKRIEEIFVPGKSEPIVLREDNPTLHMIQRLRDEAHRFAVTYHRRLRQKSLSASVLDEIPNVGPRRKQALLQHFGSIEAIREASLDGLLSVKGIPRSVAENIRKHL</sequence>
<gene>
    <name evidence="9" type="ORF">GBAR_LOCUS10834</name>
</gene>
<protein>
    <submittedName>
        <fullName evidence="9">UvrABC system protein C</fullName>
    </submittedName>
</protein>
<dbReference type="InterPro" id="IPR038476">
    <property type="entry name" value="UvrC_RNase_H_dom_sf"/>
</dbReference>
<dbReference type="InterPro" id="IPR004791">
    <property type="entry name" value="UvrC"/>
</dbReference>
<dbReference type="Gene3D" id="3.30.420.340">
    <property type="entry name" value="UvrC, RNAse H endonuclease domain"/>
    <property type="match status" value="1"/>
</dbReference>
<evidence type="ECO:0000256" key="4">
    <source>
        <dbReference type="ARBA" id="ARBA00022881"/>
    </source>
</evidence>
<dbReference type="Gene3D" id="4.10.860.10">
    <property type="entry name" value="UVR domain"/>
    <property type="match status" value="1"/>
</dbReference>
<dbReference type="InterPro" id="IPR000305">
    <property type="entry name" value="GIY-YIG_endonuc"/>
</dbReference>
<keyword evidence="5" id="KW-0234">DNA repair</keyword>
<dbReference type="HAMAP" id="MF_00203">
    <property type="entry name" value="UvrC"/>
    <property type="match status" value="1"/>
</dbReference>
<dbReference type="PANTHER" id="PTHR30562:SF1">
    <property type="entry name" value="UVRABC SYSTEM PROTEIN C"/>
    <property type="match status" value="1"/>
</dbReference>
<dbReference type="Pfam" id="PF08459">
    <property type="entry name" value="UvrC_RNaseH_dom"/>
    <property type="match status" value="1"/>
</dbReference>
<dbReference type="AlphaFoldDB" id="A0AA35RUF5"/>
<dbReference type="InterPro" id="IPR010994">
    <property type="entry name" value="RuvA_2-like"/>
</dbReference>
<dbReference type="NCBIfam" id="NF001824">
    <property type="entry name" value="PRK00558.1-5"/>
    <property type="match status" value="1"/>
</dbReference>
<feature type="domain" description="GIY-YIG" evidence="7">
    <location>
        <begin position="1"/>
        <end position="73"/>
    </location>
</feature>
<dbReference type="Gene3D" id="3.40.1440.10">
    <property type="entry name" value="GIY-YIG endonuclease"/>
    <property type="match status" value="1"/>
</dbReference>
<dbReference type="Gene3D" id="1.10.150.20">
    <property type="entry name" value="5' to 3' exonuclease, C-terminal subdomain"/>
    <property type="match status" value="1"/>
</dbReference>
<evidence type="ECO:0000313" key="10">
    <source>
        <dbReference type="Proteomes" id="UP001174909"/>
    </source>
</evidence>
<dbReference type="GO" id="GO:0009380">
    <property type="term" value="C:excinuclease repair complex"/>
    <property type="evidence" value="ECO:0007669"/>
    <property type="project" value="InterPro"/>
</dbReference>
<evidence type="ECO:0000259" key="7">
    <source>
        <dbReference type="PROSITE" id="PS50164"/>
    </source>
</evidence>
<dbReference type="Pfam" id="PF01541">
    <property type="entry name" value="GIY-YIG"/>
    <property type="match status" value="1"/>
</dbReference>